<evidence type="ECO:0000256" key="1">
    <source>
        <dbReference type="SAM" id="MobiDB-lite"/>
    </source>
</evidence>
<organism evidence="2 3">
    <name type="scientific">Myotis myotis</name>
    <name type="common">Greater mouse-eared bat</name>
    <name type="synonym">Vespertilio myotis</name>
    <dbReference type="NCBI Taxonomy" id="51298"/>
    <lineage>
        <taxon>Eukaryota</taxon>
        <taxon>Metazoa</taxon>
        <taxon>Chordata</taxon>
        <taxon>Craniata</taxon>
        <taxon>Vertebrata</taxon>
        <taxon>Euteleostomi</taxon>
        <taxon>Mammalia</taxon>
        <taxon>Eutheria</taxon>
        <taxon>Laurasiatheria</taxon>
        <taxon>Chiroptera</taxon>
        <taxon>Yangochiroptera</taxon>
        <taxon>Vespertilionidae</taxon>
        <taxon>Myotis</taxon>
    </lineage>
</organism>
<dbReference type="EMBL" id="JABWUV010000020">
    <property type="protein sequence ID" value="KAF6282448.1"/>
    <property type="molecule type" value="Genomic_DNA"/>
</dbReference>
<dbReference type="AlphaFoldDB" id="A0A7J7S259"/>
<reference evidence="2 3" key="1">
    <citation type="journal article" date="2020" name="Nature">
        <title>Six reference-quality genomes reveal evolution of bat adaptations.</title>
        <authorList>
            <person name="Jebb D."/>
            <person name="Huang Z."/>
            <person name="Pippel M."/>
            <person name="Hughes G.M."/>
            <person name="Lavrichenko K."/>
            <person name="Devanna P."/>
            <person name="Winkler S."/>
            <person name="Jermiin L.S."/>
            <person name="Skirmuntt E.C."/>
            <person name="Katzourakis A."/>
            <person name="Burkitt-Gray L."/>
            <person name="Ray D.A."/>
            <person name="Sullivan K.A.M."/>
            <person name="Roscito J.G."/>
            <person name="Kirilenko B.M."/>
            <person name="Davalos L.M."/>
            <person name="Corthals A.P."/>
            <person name="Power M.L."/>
            <person name="Jones G."/>
            <person name="Ransome R.D."/>
            <person name="Dechmann D.K.N."/>
            <person name="Locatelli A.G."/>
            <person name="Puechmaille S.J."/>
            <person name="Fedrigo O."/>
            <person name="Jarvis E.D."/>
            <person name="Hiller M."/>
            <person name="Vernes S.C."/>
            <person name="Myers E.W."/>
            <person name="Teeling E.C."/>
        </authorList>
    </citation>
    <scope>NUCLEOTIDE SEQUENCE [LARGE SCALE GENOMIC DNA]</scope>
    <source>
        <strain evidence="2">MMyoMyo1</strain>
        <tissue evidence="2">Flight muscle</tissue>
    </source>
</reference>
<dbReference type="Proteomes" id="UP000527355">
    <property type="component" value="Unassembled WGS sequence"/>
</dbReference>
<feature type="region of interest" description="Disordered" evidence="1">
    <location>
        <begin position="1"/>
        <end position="41"/>
    </location>
</feature>
<evidence type="ECO:0000313" key="3">
    <source>
        <dbReference type="Proteomes" id="UP000527355"/>
    </source>
</evidence>
<comment type="caution">
    <text evidence="2">The sequence shown here is derived from an EMBL/GenBank/DDBJ whole genome shotgun (WGS) entry which is preliminary data.</text>
</comment>
<name>A0A7J7S259_MYOMY</name>
<protein>
    <submittedName>
        <fullName evidence="2">Uncharacterized protein</fullName>
    </submittedName>
</protein>
<keyword evidence="3" id="KW-1185">Reference proteome</keyword>
<proteinExistence type="predicted"/>
<feature type="compositionally biased region" description="Polar residues" evidence="1">
    <location>
        <begin position="26"/>
        <end position="35"/>
    </location>
</feature>
<gene>
    <name evidence="2" type="ORF">mMyoMyo1_010085</name>
</gene>
<dbReference type="VEuPathDB" id="HostDB:GeneID_118678608"/>
<sequence length="165" mass="18842">MCPDWESNLGPFSPQADALSTEPNRRGQSVMNFNKQRPRRGKISYQQLHMNTLSHMALNHPDGLTKRQVPLSYKGSQPVFNLNVNRATENKKQPRQTYTETEYKNFGILWNFHASPDSPPVHPRARGWGGSWSCTHKLWGSWSRCSPMHGPQPGRIPAHSAKNRK</sequence>
<evidence type="ECO:0000313" key="2">
    <source>
        <dbReference type="EMBL" id="KAF6282448.1"/>
    </source>
</evidence>
<accession>A0A7J7S259</accession>